<keyword evidence="8" id="KW-0811">Translocation</keyword>
<dbReference type="PANTHER" id="PTHR33909">
    <property type="entry name" value="SEC TRANSLOCON ACCESSORY COMPLEX SUBUNIT YAJC"/>
    <property type="match status" value="1"/>
</dbReference>
<evidence type="ECO:0000256" key="7">
    <source>
        <dbReference type="ARBA" id="ARBA00022989"/>
    </source>
</evidence>
<dbReference type="RefSeq" id="WP_311631740.1">
    <property type="nucleotide sequence ID" value="NZ_JAVREN010000026.1"/>
</dbReference>
<comment type="subcellular location">
    <subcellularLocation>
        <location evidence="1">Cell membrane</location>
        <topology evidence="1">Single-pass membrane protein</topology>
    </subcellularLocation>
</comment>
<dbReference type="EMBL" id="JAVREN010000026">
    <property type="protein sequence ID" value="MDT0308797.1"/>
    <property type="molecule type" value="Genomic_DNA"/>
</dbReference>
<evidence type="ECO:0000256" key="8">
    <source>
        <dbReference type="ARBA" id="ARBA00023010"/>
    </source>
</evidence>
<evidence type="ECO:0000256" key="4">
    <source>
        <dbReference type="ARBA" id="ARBA00022475"/>
    </source>
</evidence>
<dbReference type="NCBIfam" id="TIGR00739">
    <property type="entry name" value="yajC"/>
    <property type="match status" value="1"/>
</dbReference>
<evidence type="ECO:0000313" key="13">
    <source>
        <dbReference type="Proteomes" id="UP001183388"/>
    </source>
</evidence>
<comment type="similarity">
    <text evidence="2">Belongs to the YajC family.</text>
</comment>
<comment type="caution">
    <text evidence="12">The sequence shown here is derived from an EMBL/GenBank/DDBJ whole genome shotgun (WGS) entry which is preliminary data.</text>
</comment>
<dbReference type="Proteomes" id="UP001183388">
    <property type="component" value="Unassembled WGS sequence"/>
</dbReference>
<organism evidence="12 13">
    <name type="scientific">Streptomyces boetiae</name>
    <dbReference type="NCBI Taxonomy" id="3075541"/>
    <lineage>
        <taxon>Bacteria</taxon>
        <taxon>Bacillati</taxon>
        <taxon>Actinomycetota</taxon>
        <taxon>Actinomycetes</taxon>
        <taxon>Kitasatosporales</taxon>
        <taxon>Streptomycetaceae</taxon>
        <taxon>Streptomyces</taxon>
    </lineage>
</organism>
<feature type="transmembrane region" description="Helical" evidence="11">
    <location>
        <begin position="6"/>
        <end position="23"/>
    </location>
</feature>
<dbReference type="SMART" id="SM01323">
    <property type="entry name" value="YajC"/>
    <property type="match status" value="1"/>
</dbReference>
<keyword evidence="7 11" id="KW-1133">Transmembrane helix</keyword>
<reference evidence="13" key="1">
    <citation type="submission" date="2023-07" db="EMBL/GenBank/DDBJ databases">
        <title>30 novel species of actinomycetes from the DSMZ collection.</title>
        <authorList>
            <person name="Nouioui I."/>
        </authorList>
    </citation>
    <scope>NUCLEOTIDE SEQUENCE [LARGE SCALE GENOMIC DNA]</scope>
    <source>
        <strain evidence="13">DSM 44917</strain>
    </source>
</reference>
<keyword evidence="9 11" id="KW-0472">Membrane</keyword>
<keyword evidence="6" id="KW-0653">Protein transport</keyword>
<evidence type="ECO:0000256" key="9">
    <source>
        <dbReference type="ARBA" id="ARBA00023136"/>
    </source>
</evidence>
<name>A0ABU2LBX0_9ACTN</name>
<dbReference type="PANTHER" id="PTHR33909:SF1">
    <property type="entry name" value="SEC TRANSLOCON ACCESSORY COMPLEX SUBUNIT YAJC"/>
    <property type="match status" value="1"/>
</dbReference>
<evidence type="ECO:0000256" key="2">
    <source>
        <dbReference type="ARBA" id="ARBA00006742"/>
    </source>
</evidence>
<evidence type="ECO:0000256" key="6">
    <source>
        <dbReference type="ARBA" id="ARBA00022927"/>
    </source>
</evidence>
<keyword evidence="4" id="KW-1003">Cell membrane</keyword>
<evidence type="ECO:0000256" key="5">
    <source>
        <dbReference type="ARBA" id="ARBA00022692"/>
    </source>
</evidence>
<dbReference type="Pfam" id="PF02699">
    <property type="entry name" value="YajC"/>
    <property type="match status" value="1"/>
</dbReference>
<feature type="region of interest" description="Disordered" evidence="10">
    <location>
        <begin position="92"/>
        <end position="159"/>
    </location>
</feature>
<keyword evidence="3" id="KW-0813">Transport</keyword>
<proteinExistence type="inferred from homology"/>
<feature type="compositionally biased region" description="Basic and acidic residues" evidence="10">
    <location>
        <begin position="125"/>
        <end position="159"/>
    </location>
</feature>
<evidence type="ECO:0000256" key="1">
    <source>
        <dbReference type="ARBA" id="ARBA00004162"/>
    </source>
</evidence>
<sequence>MDPTILFPLVLLIGVFFLMSRSARNRQRQAMQMREAIEPGAGVRTIGGMYAEVKEVRDDTVLLEIEPGVHAVYAKNAIHAVLDHDEYRRIVSGESAFPDEETPDVPDDASSLTGDADLPGEEAAPEAKDGKAGGKDSGEDGRVELGKPGEDEGEDGPRS</sequence>
<dbReference type="InterPro" id="IPR003849">
    <property type="entry name" value="Preprotein_translocase_YajC"/>
</dbReference>
<evidence type="ECO:0000256" key="3">
    <source>
        <dbReference type="ARBA" id="ARBA00022448"/>
    </source>
</evidence>
<evidence type="ECO:0000313" key="12">
    <source>
        <dbReference type="EMBL" id="MDT0308797.1"/>
    </source>
</evidence>
<evidence type="ECO:0000256" key="11">
    <source>
        <dbReference type="SAM" id="Phobius"/>
    </source>
</evidence>
<evidence type="ECO:0000256" key="10">
    <source>
        <dbReference type="SAM" id="MobiDB-lite"/>
    </source>
</evidence>
<protein>
    <submittedName>
        <fullName evidence="12">Preprotein translocase subunit YajC</fullName>
    </submittedName>
</protein>
<keyword evidence="13" id="KW-1185">Reference proteome</keyword>
<feature type="compositionally biased region" description="Acidic residues" evidence="10">
    <location>
        <begin position="97"/>
        <end position="107"/>
    </location>
</feature>
<gene>
    <name evidence="12" type="primary">yajC</name>
    <name evidence="12" type="ORF">RM780_17770</name>
</gene>
<accession>A0ABU2LBX0</accession>
<keyword evidence="5 11" id="KW-0812">Transmembrane</keyword>